<accession>A0ABS4BTJ7</accession>
<gene>
    <name evidence="3" type="ORF">J8H85_08755</name>
</gene>
<dbReference type="Proteomes" id="UP000670776">
    <property type="component" value="Unassembled WGS sequence"/>
</dbReference>
<sequence>MKVACFLICLSFCFVSFGQRNLFFHPDDETVQDTVRTRSGNMPITFEDYDPNETISFDKKITFSFSSNSGTSTTSEFLVNTNKGYMAMNKEMMERMIGMEFPHNNDVKVHYRVTNTKGKTFYYMELNGVKQVINRSPISEVSIDETNMSVAKFNRNYSPTGNNLNISSQNYNSVEYQSNNSSPENEYYVYVADQNSVNINPNSNPKTAGIFGLGYIFNNNKTQLVTRVENEKGTAEIENIEDVSIGIDGNSYRRRENIVADDHERVTNVKEDYLTKKQEYINRSSNAQRTISNKEQEILNVELEMEAKRKSAMNKYIEDGAPAEQNAQYALESYDPKDAIEVKKIGV</sequence>
<protein>
    <submittedName>
        <fullName evidence="3">Uncharacterized protein</fullName>
    </submittedName>
</protein>
<evidence type="ECO:0000313" key="4">
    <source>
        <dbReference type="Proteomes" id="UP000670776"/>
    </source>
</evidence>
<feature type="signal peptide" evidence="2">
    <location>
        <begin position="1"/>
        <end position="18"/>
    </location>
</feature>
<name>A0ABS4BTJ7_9FLAO</name>
<comment type="caution">
    <text evidence="3">The sequence shown here is derived from an EMBL/GenBank/DDBJ whole genome shotgun (WGS) entry which is preliminary data.</text>
</comment>
<reference evidence="3 4" key="1">
    <citation type="submission" date="2021-04" db="EMBL/GenBank/DDBJ databases">
        <title>Mariniflexile gromovii gen. nov., sp. nov., a gliding bacterium isolated from the sea urchin Strongylocentrotus intermedius.</title>
        <authorList>
            <person name="Ko S."/>
            <person name="Le V."/>
            <person name="Ahn C.-Y."/>
            <person name="Oh H.-M."/>
        </authorList>
    </citation>
    <scope>NUCLEOTIDE SEQUENCE [LARGE SCALE GENOMIC DNA]</scope>
    <source>
        <strain evidence="3 4">KCTC 12570</strain>
    </source>
</reference>
<keyword evidence="2" id="KW-0732">Signal</keyword>
<evidence type="ECO:0000256" key="2">
    <source>
        <dbReference type="SAM" id="SignalP"/>
    </source>
</evidence>
<feature type="coiled-coil region" evidence="1">
    <location>
        <begin position="277"/>
        <end position="311"/>
    </location>
</feature>
<dbReference type="EMBL" id="JAGJCB010000006">
    <property type="protein sequence ID" value="MBP0903918.1"/>
    <property type="molecule type" value="Genomic_DNA"/>
</dbReference>
<evidence type="ECO:0000313" key="3">
    <source>
        <dbReference type="EMBL" id="MBP0903918.1"/>
    </source>
</evidence>
<evidence type="ECO:0000256" key="1">
    <source>
        <dbReference type="SAM" id="Coils"/>
    </source>
</evidence>
<proteinExistence type="predicted"/>
<organism evidence="3 4">
    <name type="scientific">Mariniflexile gromovii</name>
    <dbReference type="NCBI Taxonomy" id="362523"/>
    <lineage>
        <taxon>Bacteria</taxon>
        <taxon>Pseudomonadati</taxon>
        <taxon>Bacteroidota</taxon>
        <taxon>Flavobacteriia</taxon>
        <taxon>Flavobacteriales</taxon>
        <taxon>Flavobacteriaceae</taxon>
        <taxon>Mariniflexile</taxon>
    </lineage>
</organism>
<keyword evidence="4" id="KW-1185">Reference proteome</keyword>
<keyword evidence="1" id="KW-0175">Coiled coil</keyword>
<feature type="chain" id="PRO_5045443259" evidence="2">
    <location>
        <begin position="19"/>
        <end position="347"/>
    </location>
</feature>
<dbReference type="RefSeq" id="WP_209654653.1">
    <property type="nucleotide sequence ID" value="NZ_JAGJCB010000006.1"/>
</dbReference>